<dbReference type="GO" id="GO:0005975">
    <property type="term" value="P:carbohydrate metabolic process"/>
    <property type="evidence" value="ECO:0007669"/>
    <property type="project" value="InterPro"/>
</dbReference>
<sequence>MAAHRGTGPSPAAGTPRGRRPHHRAGQPPRSAGQHPHREVVVPRPRRRHQRRTLAAALALGLLTSLAATVPAEADNSAIGYPVYSGSADPVPELPAGFSVRRTMHAQYDADRKSGNGTDFWMDRMLARKGEDPAGPWLFTRGRAVFMKEHNPSQLGFGGKVAYWESIDNRSAYTITLAVDGENLTLRENTAARTQTPSHWRSEFTHEATGLTVTQTKFITDANVAVTNLAVTNTGSARREVTLRASSPYATTAEGRELTGAVAAKNNLTTVFPRFSGEGMAPAPDGEALTRAVVVPAGGTVTTKVQLGFVTEEIARSRPEYDTVRTASAPAAFRHHVQTYNRWWAENLPYLDVPDDNIEKTLYYRWWLLRYNYLDADIPGNDYQFPTSMEGVLGYNNAIALTVGMFVDDLKYLRDPSYSYGPWVSAGEVSKNSKYTDNPGDPENWSNSYTQYISEAAWRSYQVHGGPDGIARNLARYAEKDVRGQLENYDEDGNGLIEYDWGAMTGNDADAVSFDWKPGNLDRAESAYVYSNATAAADAYELIGETAKADEMRRVGKRVKDAVLEHLWDPKDKLLKHRHVATDTLVPWKEINNYYPYSVGLMPTPDEDPQYLEALRLWADAEQYPVFPFFTANQADKEEAAGQGHPGSNNFSVINSTVTFRFLSSVLRKYPNKYIDNTWYKKLLSWNAWAHYVDGDNRWPDQNEFWADGSADPQRIGYRSWIHHTILGTTNWTVIEDAMGFRPRTDRKIELSPIDIDWPHFAVTDINYRGTDVAVLWDEPDDGKRPYGGQVPEGYSVYLDGKLAFTADSLTHLVYDPVTRRVTFPDGGDAKVRTTGLRTAVAEPQDVEYDSGDRVTDLFAKAGQDLTGAARTNLATGATTRASHEAEGRGVAGAVDGFTVNEPYWGARGSGNAEDWYEIDFGRTRKVDDVRLYFYSDKRPGGYAEPALYTVQYGDGDGQWKDVARPVKSPVNPRANLNQVRFREVSTGKLRVLMRHRDGHTSGLKEIQAYATGTRPPAARNQAPYVEAWRDTTYSRPGQVRLTGIVEDDGLPERTLSAEWKATDGPDGGTVIFDDPRASTTVARFTEAGTYTLELAATDGTLTSTKKVVVKAEGLADGQVNVASSATPTASYTSGWESVAAINDGREPASSSDAPRWGSWPEKGTQWVQYTWDDPVRVDGSDLYFFRDAQPGAADGVGVPASWVIEYRDGDTWREVASPGEYGTAEDRYNRTTFTPVTTTALRARLTGHPNLALGVQEWKVYAETPESVREVHVPTPRGKIPELPREVTLVYSDGSTARSPVAWPALTDEQVAEGGTSVRITGLADRTAQPVTVTVWVRQTDAVEITSIAEERLSTRVGTAPRLPAAVVATYNDGSKDSRITVTWDPVDPDQYARPGTFEVKGTVAGTTYRATATITVTAPP</sequence>
<name>A0A7T7RGR0_9ACTN</name>
<dbReference type="KEGG" id="slf:JEQ17_45890"/>
<dbReference type="InterPro" id="IPR012341">
    <property type="entry name" value="6hp_glycosidase-like_sf"/>
</dbReference>
<reference evidence="3 4" key="1">
    <citation type="submission" date="2020-12" db="EMBL/GenBank/DDBJ databases">
        <title>A novel species.</title>
        <authorList>
            <person name="Li K."/>
        </authorList>
    </citation>
    <scope>NUCLEOTIDE SEQUENCE [LARGE SCALE GENOMIC DNA]</scope>
    <source>
        <strain evidence="3 4">ZYC-3</strain>
    </source>
</reference>
<dbReference type="InterPro" id="IPR008979">
    <property type="entry name" value="Galactose-bd-like_sf"/>
</dbReference>
<evidence type="ECO:0000313" key="3">
    <source>
        <dbReference type="EMBL" id="QQM46032.1"/>
    </source>
</evidence>
<dbReference type="SUPFAM" id="SSF48208">
    <property type="entry name" value="Six-hairpin glycosidases"/>
    <property type="match status" value="1"/>
</dbReference>
<dbReference type="InterPro" id="IPR000421">
    <property type="entry name" value="FA58C"/>
</dbReference>
<feature type="domain" description="F5/8 type C" evidence="2">
    <location>
        <begin position="862"/>
        <end position="1012"/>
    </location>
</feature>
<dbReference type="Gene3D" id="2.60.120.260">
    <property type="entry name" value="Galactose-binding domain-like"/>
    <property type="match status" value="2"/>
</dbReference>
<dbReference type="InterPro" id="IPR013783">
    <property type="entry name" value="Ig-like_fold"/>
</dbReference>
<dbReference type="EMBL" id="CP066831">
    <property type="protein sequence ID" value="QQM46032.1"/>
    <property type="molecule type" value="Genomic_DNA"/>
</dbReference>
<accession>A0A7T7RGR0</accession>
<dbReference type="InterPro" id="IPR008928">
    <property type="entry name" value="6-hairpin_glycosidase_sf"/>
</dbReference>
<protein>
    <submittedName>
        <fullName evidence="3">Ig-like domain-containing protein</fullName>
    </submittedName>
</protein>
<evidence type="ECO:0000313" key="4">
    <source>
        <dbReference type="Proteomes" id="UP000595636"/>
    </source>
</evidence>
<dbReference type="Proteomes" id="UP000595636">
    <property type="component" value="Chromosome"/>
</dbReference>
<dbReference type="SUPFAM" id="SSF49785">
    <property type="entry name" value="Galactose-binding domain-like"/>
    <property type="match status" value="1"/>
</dbReference>
<organism evidence="3 4">
    <name type="scientific">Streptomyces liliifuscus</name>
    <dbReference type="NCBI Taxonomy" id="2797636"/>
    <lineage>
        <taxon>Bacteria</taxon>
        <taxon>Bacillati</taxon>
        <taxon>Actinomycetota</taxon>
        <taxon>Actinomycetes</taxon>
        <taxon>Kitasatosporales</taxon>
        <taxon>Streptomycetaceae</taxon>
        <taxon>Streptomyces</taxon>
    </lineage>
</organism>
<dbReference type="InterPro" id="IPR011081">
    <property type="entry name" value="Big_4"/>
</dbReference>
<dbReference type="InterPro" id="IPR054491">
    <property type="entry name" value="MGH1-like_GH"/>
</dbReference>
<dbReference type="Pfam" id="PF00754">
    <property type="entry name" value="F5_F8_type_C"/>
    <property type="match status" value="1"/>
</dbReference>
<proteinExistence type="predicted"/>
<evidence type="ECO:0000259" key="2">
    <source>
        <dbReference type="PROSITE" id="PS50022"/>
    </source>
</evidence>
<dbReference type="Pfam" id="PF22422">
    <property type="entry name" value="MGH1-like_GH"/>
    <property type="match status" value="1"/>
</dbReference>
<evidence type="ECO:0000256" key="1">
    <source>
        <dbReference type="SAM" id="MobiDB-lite"/>
    </source>
</evidence>
<gene>
    <name evidence="3" type="ORF">JEQ17_45890</name>
</gene>
<dbReference type="PROSITE" id="PS50022">
    <property type="entry name" value="FA58C_3"/>
    <property type="match status" value="1"/>
</dbReference>
<keyword evidence="4" id="KW-1185">Reference proteome</keyword>
<dbReference type="Gene3D" id="2.60.40.10">
    <property type="entry name" value="Immunoglobulins"/>
    <property type="match status" value="1"/>
</dbReference>
<dbReference type="Gene3D" id="1.50.10.10">
    <property type="match status" value="1"/>
</dbReference>
<dbReference type="Pfam" id="PF07532">
    <property type="entry name" value="Big_4"/>
    <property type="match status" value="2"/>
</dbReference>
<dbReference type="Pfam" id="PF22633">
    <property type="entry name" value="F5_F8_type_C_2"/>
    <property type="match status" value="1"/>
</dbReference>
<feature type="region of interest" description="Disordered" evidence="1">
    <location>
        <begin position="1"/>
        <end position="50"/>
    </location>
</feature>